<dbReference type="Proteomes" id="UP001172083">
    <property type="component" value="Unassembled WGS sequence"/>
</dbReference>
<keyword evidence="1" id="KW-0812">Transmembrane</keyword>
<feature type="transmembrane region" description="Helical" evidence="1">
    <location>
        <begin position="6"/>
        <end position="27"/>
    </location>
</feature>
<reference evidence="2" key="1">
    <citation type="submission" date="2023-06" db="EMBL/GenBank/DDBJ databases">
        <title>Genomic of Agaribacillus aureum.</title>
        <authorList>
            <person name="Wang G."/>
        </authorList>
    </citation>
    <scope>NUCLEOTIDE SEQUENCE</scope>
    <source>
        <strain evidence="2">BMA12</strain>
    </source>
</reference>
<sequence>MEGILTMIIILYLIAHTPAIIMLIIGLRRLKTKPESAKTLLIIAGIYFLIGGGICGSLLTGG</sequence>
<proteinExistence type="predicted"/>
<accession>A0ABT8LDX4</accession>
<keyword evidence="1" id="KW-0472">Membrane</keyword>
<gene>
    <name evidence="2" type="ORF">QQ020_27290</name>
</gene>
<dbReference type="EMBL" id="JAUJEB010000007">
    <property type="protein sequence ID" value="MDN5215813.1"/>
    <property type="molecule type" value="Genomic_DNA"/>
</dbReference>
<protein>
    <submittedName>
        <fullName evidence="2">Uncharacterized protein</fullName>
    </submittedName>
</protein>
<comment type="caution">
    <text evidence="2">The sequence shown here is derived from an EMBL/GenBank/DDBJ whole genome shotgun (WGS) entry which is preliminary data.</text>
</comment>
<organism evidence="2 3">
    <name type="scientific">Agaribacillus aureus</name>
    <dbReference type="NCBI Taxonomy" id="3051825"/>
    <lineage>
        <taxon>Bacteria</taxon>
        <taxon>Pseudomonadati</taxon>
        <taxon>Bacteroidota</taxon>
        <taxon>Cytophagia</taxon>
        <taxon>Cytophagales</taxon>
        <taxon>Splendidivirgaceae</taxon>
        <taxon>Agaribacillus</taxon>
    </lineage>
</organism>
<dbReference type="RefSeq" id="WP_346761150.1">
    <property type="nucleotide sequence ID" value="NZ_JAUJEB010000007.1"/>
</dbReference>
<evidence type="ECO:0000313" key="2">
    <source>
        <dbReference type="EMBL" id="MDN5215813.1"/>
    </source>
</evidence>
<keyword evidence="3" id="KW-1185">Reference proteome</keyword>
<feature type="transmembrane region" description="Helical" evidence="1">
    <location>
        <begin position="39"/>
        <end position="59"/>
    </location>
</feature>
<evidence type="ECO:0000313" key="3">
    <source>
        <dbReference type="Proteomes" id="UP001172083"/>
    </source>
</evidence>
<name>A0ABT8LDX4_9BACT</name>
<keyword evidence="1" id="KW-1133">Transmembrane helix</keyword>
<evidence type="ECO:0000256" key="1">
    <source>
        <dbReference type="SAM" id="Phobius"/>
    </source>
</evidence>